<evidence type="ECO:0000313" key="8">
    <source>
        <dbReference type="EMBL" id="RLN09454.1"/>
    </source>
</evidence>
<dbReference type="InterPro" id="IPR001906">
    <property type="entry name" value="Terpene_synth_N"/>
</dbReference>
<dbReference type="Gene3D" id="1.50.10.130">
    <property type="entry name" value="Terpene synthase, N-terminal domain"/>
    <property type="match status" value="1"/>
</dbReference>
<evidence type="ECO:0000313" key="9">
    <source>
        <dbReference type="Proteomes" id="UP000275267"/>
    </source>
</evidence>
<dbReference type="SUPFAM" id="SSF48576">
    <property type="entry name" value="Terpenoid synthases"/>
    <property type="match status" value="1"/>
</dbReference>
<dbReference type="AlphaFoldDB" id="A0A3L6RVT0"/>
<sequence>MNTAQRRKGYACPPHGVGRLGSLSLAAGPGSFPSTPPPILPFSLPHLLRLCRLLLGLPWSGGGSISAPQPAPQPAAPVPSPPGLKMIGSLVTGALTLVLGYAYPAYDCYKTVELNRPEVEQLRFWCQYWILLAVLTVLERVGENFVSWLPMYTEAKLAFIVYLWYPKTRGTAYVYETFFKPYIAKHETEIDRNLLELRTRAGDMAVVYFQRVANYVQTRSYEILQYIASQSPSQRPRPQGQQQQQRPPPPRTRQVNPGPPPVPAPSAPPMPPQPAQAQVPPAPPRPPVPVAPPGAVPPTQPQPPPAPGAAATNAQPFRGCGVRLFQEDALQRKPLTAIAKERRMGWDSYGNVWQCRPRGSIRPSQASKSLLSSDHLHLQGSITDVRKTLRECRKSGREMMAAVDNLKRLCIDHHFEEEIESAMAVAMDLIHSDDLLDATLSFRLMRETGHDVSADDVLRRFTNGAGGEFSLALSNDIWALLSLPAGLALYVRQSLDHPYHLSLMQYKARHHLRYLQSLPPHRNTTAMEEFAVAEFQLNKLLHQKEMADIKRWWMDLGLAKEIPVARDQVLKWYTWSMTILQGSSFSRYRVEITKIIAIAYVVDDIFDLVGTLEELSLFTQAIKTWDIAAADPLPRCMRSCYRALYTVTNEMSDMAEKEHGLNPINHLRKAWAGLFDGFMVEATWLATDQVPAAEEYLRNGVVTSGVPLAFVHILFLLGHHHHYAARSSDAAELTDHIPPAISSAARILRLWDDMGSAKDEAQEGLDGSYRELYLTENTAAGDAEAHMLRLIAREWEELNRECFSRRTFSGSFAQACFNAARMVSVMYSYDEEQKLPVLEDYMRMLLL</sequence>
<feature type="domain" description="Terpene synthase metal-binding" evidence="7">
    <location>
        <begin position="555"/>
        <end position="796"/>
    </location>
</feature>
<evidence type="ECO:0000259" key="7">
    <source>
        <dbReference type="Pfam" id="PF03936"/>
    </source>
</evidence>
<dbReference type="SFLD" id="SFLDS00005">
    <property type="entry name" value="Isoprenoid_Synthase_Type_I"/>
    <property type="match status" value="1"/>
</dbReference>
<keyword evidence="4" id="KW-0456">Lyase</keyword>
<dbReference type="Proteomes" id="UP000275267">
    <property type="component" value="Unassembled WGS sequence"/>
</dbReference>
<comment type="cofactor">
    <cofactor evidence="1">
        <name>Mg(2+)</name>
        <dbReference type="ChEBI" id="CHEBI:18420"/>
    </cofactor>
</comment>
<feature type="compositionally biased region" description="Low complexity" evidence="5">
    <location>
        <begin position="230"/>
        <end position="245"/>
    </location>
</feature>
<dbReference type="GO" id="GO:0010333">
    <property type="term" value="F:terpene synthase activity"/>
    <property type="evidence" value="ECO:0007669"/>
    <property type="project" value="InterPro"/>
</dbReference>
<feature type="region of interest" description="Disordered" evidence="5">
    <location>
        <begin position="230"/>
        <end position="314"/>
    </location>
</feature>
<proteinExistence type="predicted"/>
<dbReference type="Gene3D" id="1.10.600.10">
    <property type="entry name" value="Farnesyl Diphosphate Synthase"/>
    <property type="match status" value="1"/>
</dbReference>
<dbReference type="Pfam" id="PF01397">
    <property type="entry name" value="Terpene_synth"/>
    <property type="match status" value="1"/>
</dbReference>
<protein>
    <submittedName>
        <fullName evidence="8">Uncharacterized protein</fullName>
    </submittedName>
</protein>
<organism evidence="8 9">
    <name type="scientific">Panicum miliaceum</name>
    <name type="common">Proso millet</name>
    <name type="synonym">Broomcorn millet</name>
    <dbReference type="NCBI Taxonomy" id="4540"/>
    <lineage>
        <taxon>Eukaryota</taxon>
        <taxon>Viridiplantae</taxon>
        <taxon>Streptophyta</taxon>
        <taxon>Embryophyta</taxon>
        <taxon>Tracheophyta</taxon>
        <taxon>Spermatophyta</taxon>
        <taxon>Magnoliopsida</taxon>
        <taxon>Liliopsida</taxon>
        <taxon>Poales</taxon>
        <taxon>Poaceae</taxon>
        <taxon>PACMAD clade</taxon>
        <taxon>Panicoideae</taxon>
        <taxon>Panicodae</taxon>
        <taxon>Paniceae</taxon>
        <taxon>Panicinae</taxon>
        <taxon>Panicum</taxon>
        <taxon>Panicum sect. Panicum</taxon>
    </lineage>
</organism>
<gene>
    <name evidence="8" type="ORF">C2845_PM11G12840</name>
</gene>
<accession>A0A3L6RVT0</accession>
<dbReference type="PANTHER" id="PTHR31225:SF0">
    <property type="entry name" value="S-(+)-LINALOOL SYNTHASE, CHLOROPLASTIC"/>
    <property type="match status" value="1"/>
</dbReference>
<evidence type="ECO:0000256" key="3">
    <source>
        <dbReference type="ARBA" id="ARBA00022842"/>
    </source>
</evidence>
<keyword evidence="9" id="KW-1185">Reference proteome</keyword>
<dbReference type="GO" id="GO:0000287">
    <property type="term" value="F:magnesium ion binding"/>
    <property type="evidence" value="ECO:0007669"/>
    <property type="project" value="InterPro"/>
</dbReference>
<dbReference type="InterPro" id="IPR036965">
    <property type="entry name" value="Terpene_synth_N_sf"/>
</dbReference>
<evidence type="ECO:0000256" key="1">
    <source>
        <dbReference type="ARBA" id="ARBA00001946"/>
    </source>
</evidence>
<evidence type="ECO:0000256" key="5">
    <source>
        <dbReference type="SAM" id="MobiDB-lite"/>
    </source>
</evidence>
<dbReference type="InterPro" id="IPR008949">
    <property type="entry name" value="Isoprenoid_synthase_dom_sf"/>
</dbReference>
<dbReference type="InterPro" id="IPR005630">
    <property type="entry name" value="Terpene_synthase_metal-bd"/>
</dbReference>
<feature type="domain" description="Terpene synthase N-terminal" evidence="6">
    <location>
        <begin position="383"/>
        <end position="483"/>
    </location>
</feature>
<feature type="compositionally biased region" description="Pro residues" evidence="5">
    <location>
        <begin position="246"/>
        <end position="307"/>
    </location>
</feature>
<evidence type="ECO:0000256" key="4">
    <source>
        <dbReference type="ARBA" id="ARBA00023239"/>
    </source>
</evidence>
<keyword evidence="2" id="KW-0479">Metal-binding</keyword>
<dbReference type="InterPro" id="IPR004345">
    <property type="entry name" value="TB2_DP1_HVA22"/>
</dbReference>
<dbReference type="Pfam" id="PF03936">
    <property type="entry name" value="Terpene_synth_C"/>
    <property type="match status" value="1"/>
</dbReference>
<dbReference type="SFLD" id="SFLDG01019">
    <property type="entry name" value="Terpene_Cyclase_Like_1_C_Termi"/>
    <property type="match status" value="1"/>
</dbReference>
<dbReference type="GO" id="GO:0016114">
    <property type="term" value="P:terpenoid biosynthetic process"/>
    <property type="evidence" value="ECO:0007669"/>
    <property type="project" value="InterPro"/>
</dbReference>
<dbReference type="InterPro" id="IPR050148">
    <property type="entry name" value="Terpene_synthase-like"/>
</dbReference>
<dbReference type="InterPro" id="IPR034741">
    <property type="entry name" value="Terpene_cyclase-like_1_C"/>
</dbReference>
<evidence type="ECO:0000256" key="2">
    <source>
        <dbReference type="ARBA" id="ARBA00022723"/>
    </source>
</evidence>
<comment type="caution">
    <text evidence="8">The sequence shown here is derived from an EMBL/GenBank/DDBJ whole genome shotgun (WGS) entry which is preliminary data.</text>
</comment>
<dbReference type="PANTHER" id="PTHR31225">
    <property type="entry name" value="OS04G0344100 PROTEIN-RELATED"/>
    <property type="match status" value="1"/>
</dbReference>
<name>A0A3L6RVT0_PANMI</name>
<dbReference type="SUPFAM" id="SSF48239">
    <property type="entry name" value="Terpenoid cyclases/Protein prenyltransferases"/>
    <property type="match status" value="1"/>
</dbReference>
<dbReference type="EMBL" id="PQIB02000007">
    <property type="protein sequence ID" value="RLN09454.1"/>
    <property type="molecule type" value="Genomic_DNA"/>
</dbReference>
<dbReference type="Pfam" id="PF03134">
    <property type="entry name" value="TB2_DP1_HVA22"/>
    <property type="match status" value="1"/>
</dbReference>
<dbReference type="OrthoDB" id="434647at2759"/>
<keyword evidence="3" id="KW-0460">Magnesium</keyword>
<evidence type="ECO:0000259" key="6">
    <source>
        <dbReference type="Pfam" id="PF01397"/>
    </source>
</evidence>
<dbReference type="InterPro" id="IPR008930">
    <property type="entry name" value="Terpenoid_cyclase/PrenylTrfase"/>
</dbReference>
<reference evidence="9" key="1">
    <citation type="journal article" date="2019" name="Nat. Commun.">
        <title>The genome of broomcorn millet.</title>
        <authorList>
            <person name="Zou C."/>
            <person name="Miki D."/>
            <person name="Li D."/>
            <person name="Tang Q."/>
            <person name="Xiao L."/>
            <person name="Rajput S."/>
            <person name="Deng P."/>
            <person name="Jia W."/>
            <person name="Huang R."/>
            <person name="Zhang M."/>
            <person name="Sun Y."/>
            <person name="Hu J."/>
            <person name="Fu X."/>
            <person name="Schnable P.S."/>
            <person name="Li F."/>
            <person name="Zhang H."/>
            <person name="Feng B."/>
            <person name="Zhu X."/>
            <person name="Liu R."/>
            <person name="Schnable J.C."/>
            <person name="Zhu J.-K."/>
            <person name="Zhang H."/>
        </authorList>
    </citation>
    <scope>NUCLEOTIDE SEQUENCE [LARGE SCALE GENOMIC DNA]</scope>
</reference>